<sequence length="99" mass="11823">MTSYMDIRRNSAPEKDIEKCLHQLSETQTYIRDKEKRLKEERDRFEIERARKEQELKRAVEIHEERVTAAKDGLKKERKAFEETKTGASPFPVAEKERT</sequence>
<protein>
    <submittedName>
        <fullName evidence="3">Uncharacterized protein</fullName>
    </submittedName>
</protein>
<proteinExistence type="predicted"/>
<feature type="coiled-coil region" evidence="1">
    <location>
        <begin position="24"/>
        <end position="62"/>
    </location>
</feature>
<accession>A0AA35W375</accession>
<reference evidence="3" key="1">
    <citation type="submission" date="2023-03" db="EMBL/GenBank/DDBJ databases">
        <authorList>
            <person name="Steffen K."/>
            <person name="Cardenas P."/>
        </authorList>
    </citation>
    <scope>NUCLEOTIDE SEQUENCE</scope>
</reference>
<evidence type="ECO:0000313" key="4">
    <source>
        <dbReference type="Proteomes" id="UP001174909"/>
    </source>
</evidence>
<keyword evidence="1" id="KW-0175">Coiled coil</keyword>
<evidence type="ECO:0000256" key="1">
    <source>
        <dbReference type="SAM" id="Coils"/>
    </source>
</evidence>
<evidence type="ECO:0000256" key="2">
    <source>
        <dbReference type="SAM" id="MobiDB-lite"/>
    </source>
</evidence>
<keyword evidence="4" id="KW-1185">Reference proteome</keyword>
<evidence type="ECO:0000313" key="3">
    <source>
        <dbReference type="EMBL" id="CAI7994958.1"/>
    </source>
</evidence>
<name>A0AA35W375_GEOBA</name>
<dbReference type="Proteomes" id="UP001174909">
    <property type="component" value="Unassembled WGS sequence"/>
</dbReference>
<dbReference type="EMBL" id="CASHTH010000236">
    <property type="protein sequence ID" value="CAI7994958.1"/>
    <property type="molecule type" value="Genomic_DNA"/>
</dbReference>
<comment type="caution">
    <text evidence="3">The sequence shown here is derived from an EMBL/GenBank/DDBJ whole genome shotgun (WGS) entry which is preliminary data.</text>
</comment>
<gene>
    <name evidence="3" type="ORF">GBAR_LOCUS1581</name>
</gene>
<dbReference type="AlphaFoldDB" id="A0AA35W375"/>
<organism evidence="3 4">
    <name type="scientific">Geodia barretti</name>
    <name type="common">Barrett's horny sponge</name>
    <dbReference type="NCBI Taxonomy" id="519541"/>
    <lineage>
        <taxon>Eukaryota</taxon>
        <taxon>Metazoa</taxon>
        <taxon>Porifera</taxon>
        <taxon>Demospongiae</taxon>
        <taxon>Heteroscleromorpha</taxon>
        <taxon>Tetractinellida</taxon>
        <taxon>Astrophorina</taxon>
        <taxon>Geodiidae</taxon>
        <taxon>Geodia</taxon>
    </lineage>
</organism>
<feature type="region of interest" description="Disordered" evidence="2">
    <location>
        <begin position="78"/>
        <end position="99"/>
    </location>
</feature>